<gene>
    <name evidence="1" type="ORF">SELMODRAFT_426508</name>
</gene>
<dbReference type="Proteomes" id="UP000001514">
    <property type="component" value="Unassembled WGS sequence"/>
</dbReference>
<sequence length="212" mass="24141">MATSMEPGVYWRDNKKPWKPYKQEVAQKILDKYFEVLGLHGNCIDFSTMELTNACTRVDRIVKIVLVPVEDLLLQLIDAKFLERVITCPGVTMQIQPNKLDSSSAIYRKFVGALQRYATLDDNSVLDEMRQAVRSYSISDLKSLEFVFHGSPLENISSILEQGLDPLKAKGKQWCCFWSSKIMVRETGAPHANELCHLTRAMSYCRSQSLSI</sequence>
<organism evidence="2">
    <name type="scientific">Selaginella moellendorffii</name>
    <name type="common">Spikemoss</name>
    <dbReference type="NCBI Taxonomy" id="88036"/>
    <lineage>
        <taxon>Eukaryota</taxon>
        <taxon>Viridiplantae</taxon>
        <taxon>Streptophyta</taxon>
        <taxon>Embryophyta</taxon>
        <taxon>Tracheophyta</taxon>
        <taxon>Lycopodiopsida</taxon>
        <taxon>Selaginellales</taxon>
        <taxon>Selaginellaceae</taxon>
        <taxon>Selaginella</taxon>
    </lineage>
</organism>
<dbReference type="HOGENOM" id="CLU_1301556_0_0_1"/>
<accession>D8SWK8</accession>
<protein>
    <recommendedName>
        <fullName evidence="3">WWE domain-containing protein</fullName>
    </recommendedName>
</protein>
<keyword evidence="2" id="KW-1185">Reference proteome</keyword>
<evidence type="ECO:0000313" key="2">
    <source>
        <dbReference type="Proteomes" id="UP000001514"/>
    </source>
</evidence>
<dbReference type="SUPFAM" id="SSF56399">
    <property type="entry name" value="ADP-ribosylation"/>
    <property type="match status" value="1"/>
</dbReference>
<dbReference type="AlphaFoldDB" id="D8SWK8"/>
<evidence type="ECO:0000313" key="1">
    <source>
        <dbReference type="EMBL" id="EFJ11312.1"/>
    </source>
</evidence>
<proteinExistence type="predicted"/>
<dbReference type="EMBL" id="GL377648">
    <property type="protein sequence ID" value="EFJ11312.1"/>
    <property type="molecule type" value="Genomic_DNA"/>
</dbReference>
<evidence type="ECO:0008006" key="3">
    <source>
        <dbReference type="Google" id="ProtNLM"/>
    </source>
</evidence>
<reference evidence="1 2" key="1">
    <citation type="journal article" date="2011" name="Science">
        <title>The Selaginella genome identifies genetic changes associated with the evolution of vascular plants.</title>
        <authorList>
            <person name="Banks J.A."/>
            <person name="Nishiyama T."/>
            <person name="Hasebe M."/>
            <person name="Bowman J.L."/>
            <person name="Gribskov M."/>
            <person name="dePamphilis C."/>
            <person name="Albert V.A."/>
            <person name="Aono N."/>
            <person name="Aoyama T."/>
            <person name="Ambrose B.A."/>
            <person name="Ashton N.W."/>
            <person name="Axtell M.J."/>
            <person name="Barker E."/>
            <person name="Barker M.S."/>
            <person name="Bennetzen J.L."/>
            <person name="Bonawitz N.D."/>
            <person name="Chapple C."/>
            <person name="Cheng C."/>
            <person name="Correa L.G."/>
            <person name="Dacre M."/>
            <person name="DeBarry J."/>
            <person name="Dreyer I."/>
            <person name="Elias M."/>
            <person name="Engstrom E.M."/>
            <person name="Estelle M."/>
            <person name="Feng L."/>
            <person name="Finet C."/>
            <person name="Floyd S.K."/>
            <person name="Frommer W.B."/>
            <person name="Fujita T."/>
            <person name="Gramzow L."/>
            <person name="Gutensohn M."/>
            <person name="Harholt J."/>
            <person name="Hattori M."/>
            <person name="Heyl A."/>
            <person name="Hirai T."/>
            <person name="Hiwatashi Y."/>
            <person name="Ishikawa M."/>
            <person name="Iwata M."/>
            <person name="Karol K.G."/>
            <person name="Koehler B."/>
            <person name="Kolukisaoglu U."/>
            <person name="Kubo M."/>
            <person name="Kurata T."/>
            <person name="Lalonde S."/>
            <person name="Li K."/>
            <person name="Li Y."/>
            <person name="Litt A."/>
            <person name="Lyons E."/>
            <person name="Manning G."/>
            <person name="Maruyama T."/>
            <person name="Michael T.P."/>
            <person name="Mikami K."/>
            <person name="Miyazaki S."/>
            <person name="Morinaga S."/>
            <person name="Murata T."/>
            <person name="Mueller-Roeber B."/>
            <person name="Nelson D.R."/>
            <person name="Obara M."/>
            <person name="Oguri Y."/>
            <person name="Olmstead R.G."/>
            <person name="Onodera N."/>
            <person name="Petersen B.L."/>
            <person name="Pils B."/>
            <person name="Prigge M."/>
            <person name="Rensing S.A."/>
            <person name="Riano-Pachon D.M."/>
            <person name="Roberts A.W."/>
            <person name="Sato Y."/>
            <person name="Scheller H.V."/>
            <person name="Schulz B."/>
            <person name="Schulz C."/>
            <person name="Shakirov E.V."/>
            <person name="Shibagaki N."/>
            <person name="Shinohara N."/>
            <person name="Shippen D.E."/>
            <person name="Soerensen I."/>
            <person name="Sotooka R."/>
            <person name="Sugimoto N."/>
            <person name="Sugita M."/>
            <person name="Sumikawa N."/>
            <person name="Tanurdzic M."/>
            <person name="Theissen G."/>
            <person name="Ulvskov P."/>
            <person name="Wakazuki S."/>
            <person name="Weng J.K."/>
            <person name="Willats W.W."/>
            <person name="Wipf D."/>
            <person name="Wolf P.G."/>
            <person name="Yang L."/>
            <person name="Zimmer A.D."/>
            <person name="Zhu Q."/>
            <person name="Mitros T."/>
            <person name="Hellsten U."/>
            <person name="Loque D."/>
            <person name="Otillar R."/>
            <person name="Salamov A."/>
            <person name="Schmutz J."/>
            <person name="Shapiro H."/>
            <person name="Lindquist E."/>
            <person name="Lucas S."/>
            <person name="Rokhsar D."/>
            <person name="Grigoriev I.V."/>
        </authorList>
    </citation>
    <scope>NUCLEOTIDE SEQUENCE [LARGE SCALE GENOMIC DNA]</scope>
</reference>
<dbReference type="KEGG" id="smo:SELMODRAFT_426508"/>
<dbReference type="Gramene" id="EFJ11312">
    <property type="protein sequence ID" value="EFJ11312"/>
    <property type="gene ID" value="SELMODRAFT_426508"/>
</dbReference>
<dbReference type="InParanoid" id="D8SWK8"/>
<name>D8SWK8_SELML</name>